<dbReference type="PANTHER" id="PTHR44942">
    <property type="entry name" value="METHYLTRANSF_11 DOMAIN-CONTAINING PROTEIN"/>
    <property type="match status" value="1"/>
</dbReference>
<reference evidence="8 9" key="1">
    <citation type="submission" date="2019-10" db="EMBL/GenBank/DDBJ databases">
        <title>Alcanivorax sp.PA15-N-34 draft genome sequence.</title>
        <authorList>
            <person name="Liao X."/>
            <person name="Shao Z."/>
        </authorList>
    </citation>
    <scope>NUCLEOTIDE SEQUENCE [LARGE SCALE GENOMIC DNA]</scope>
    <source>
        <strain evidence="8 9">PA15-N-34</strain>
    </source>
</reference>
<evidence type="ECO:0000259" key="7">
    <source>
        <dbReference type="PROSITE" id="PS51006"/>
    </source>
</evidence>
<gene>
    <name evidence="8" type="ORF">GFN93_09260</name>
</gene>
<evidence type="ECO:0000256" key="2">
    <source>
        <dbReference type="ARBA" id="ARBA00008361"/>
    </source>
</evidence>
<dbReference type="EMBL" id="WIRE01000001">
    <property type="protein sequence ID" value="MQX53436.1"/>
    <property type="molecule type" value="Genomic_DNA"/>
</dbReference>
<dbReference type="Pfam" id="PF08241">
    <property type="entry name" value="Methyltransf_11"/>
    <property type="match status" value="1"/>
</dbReference>
<sequence length="241" mass="27100">MPEPLFQRGSTYQQHRPSYPDSLFLWLAQQCPERARALDLGCGTGQACRGLEPWFKQVIGADLSLPQLLAAPTSQTHYLASSASSLPLADDSLNLITVAQAFHWFDQPRFFAEAQRCLRSGGLLALVSYGLCEVDGLRPLIRDYHNGALGPWWPKERATLLANYPDATLPWARVLHPGDFLECQWRVADMLGYLDTWSALVRARKAGEDPLATLRPVLTEAWGPAPRTVRWPLRVKAWRRP</sequence>
<evidence type="ECO:0000313" key="8">
    <source>
        <dbReference type="EMBL" id="MQX53436.1"/>
    </source>
</evidence>
<evidence type="ECO:0000256" key="6">
    <source>
        <dbReference type="PROSITE-ProRule" id="PRU00354"/>
    </source>
</evidence>
<dbReference type="InterPro" id="IPR029063">
    <property type="entry name" value="SAM-dependent_MTases_sf"/>
</dbReference>
<accession>A0A6N7LVM4</accession>
<comment type="caution">
    <text evidence="8">The sequence shown here is derived from an EMBL/GenBank/DDBJ whole genome shotgun (WGS) entry which is preliminary data.</text>
</comment>
<dbReference type="PANTHER" id="PTHR44942:SF4">
    <property type="entry name" value="METHYLTRANSFERASE TYPE 11 DOMAIN-CONTAINING PROTEIN"/>
    <property type="match status" value="1"/>
</dbReference>
<dbReference type="InterPro" id="IPR013216">
    <property type="entry name" value="Methyltransf_11"/>
</dbReference>
<evidence type="ECO:0000256" key="3">
    <source>
        <dbReference type="ARBA" id="ARBA00022603"/>
    </source>
</evidence>
<comment type="caution">
    <text evidence="6">Lacks conserved residue(s) required for the propagation of feature annotation.</text>
</comment>
<evidence type="ECO:0000256" key="4">
    <source>
        <dbReference type="ARBA" id="ARBA00022679"/>
    </source>
</evidence>
<keyword evidence="3 8" id="KW-0489">Methyltransferase</keyword>
<evidence type="ECO:0000256" key="1">
    <source>
        <dbReference type="ARBA" id="ARBA00007867"/>
    </source>
</evidence>
<dbReference type="Gene3D" id="3.40.50.150">
    <property type="entry name" value="Vaccinia Virus protein VP39"/>
    <property type="match status" value="1"/>
</dbReference>
<keyword evidence="4 6" id="KW-0808">Transferase</keyword>
<evidence type="ECO:0000256" key="5">
    <source>
        <dbReference type="ARBA" id="ARBA00023115"/>
    </source>
</evidence>
<keyword evidence="9" id="KW-1185">Reference proteome</keyword>
<keyword evidence="5 6" id="KW-0620">Polyamine biosynthesis</keyword>
<dbReference type="GO" id="GO:0008757">
    <property type="term" value="F:S-adenosylmethionine-dependent methyltransferase activity"/>
    <property type="evidence" value="ECO:0007669"/>
    <property type="project" value="InterPro"/>
</dbReference>
<name>A0A6N7LVM4_9GAMM</name>
<dbReference type="CDD" id="cd02440">
    <property type="entry name" value="AdoMet_MTases"/>
    <property type="match status" value="1"/>
</dbReference>
<dbReference type="InterPro" id="IPR051052">
    <property type="entry name" value="Diverse_substrate_MTase"/>
</dbReference>
<feature type="domain" description="PABS" evidence="7">
    <location>
        <begin position="1"/>
        <end position="33"/>
    </location>
</feature>
<dbReference type="Proteomes" id="UP000469421">
    <property type="component" value="Unassembled WGS sequence"/>
</dbReference>
<dbReference type="GO" id="GO:0006596">
    <property type="term" value="P:polyamine biosynthetic process"/>
    <property type="evidence" value="ECO:0007669"/>
    <property type="project" value="UniProtKB-UniRule"/>
</dbReference>
<proteinExistence type="inferred from homology"/>
<organism evidence="8 9">
    <name type="scientific">Alcanivorax sediminis</name>
    <dbReference type="NCBI Taxonomy" id="2663008"/>
    <lineage>
        <taxon>Bacteria</taxon>
        <taxon>Pseudomonadati</taxon>
        <taxon>Pseudomonadota</taxon>
        <taxon>Gammaproteobacteria</taxon>
        <taxon>Oceanospirillales</taxon>
        <taxon>Alcanivoracaceae</taxon>
        <taxon>Alcanivorax</taxon>
    </lineage>
</organism>
<dbReference type="PROSITE" id="PS51006">
    <property type="entry name" value="PABS_2"/>
    <property type="match status" value="1"/>
</dbReference>
<dbReference type="AlphaFoldDB" id="A0A6N7LVM4"/>
<dbReference type="GO" id="GO:0032259">
    <property type="term" value="P:methylation"/>
    <property type="evidence" value="ECO:0007669"/>
    <property type="project" value="UniProtKB-KW"/>
</dbReference>
<dbReference type="Gene3D" id="1.10.10.2560">
    <property type="match status" value="1"/>
</dbReference>
<evidence type="ECO:0000313" key="9">
    <source>
        <dbReference type="Proteomes" id="UP000469421"/>
    </source>
</evidence>
<comment type="similarity">
    <text evidence="1">Belongs to the spermidine/spermine synthase family.</text>
</comment>
<protein>
    <submittedName>
        <fullName evidence="8">Methyltransferase domain-containing protein</fullName>
    </submittedName>
</protein>
<dbReference type="SUPFAM" id="SSF53335">
    <property type="entry name" value="S-adenosyl-L-methionine-dependent methyltransferases"/>
    <property type="match status" value="1"/>
</dbReference>
<dbReference type="RefSeq" id="WP_328594463.1">
    <property type="nucleotide sequence ID" value="NZ_WIRE01000001.1"/>
</dbReference>
<comment type="similarity">
    <text evidence="2">Belongs to the methyltransferase superfamily.</text>
</comment>
<dbReference type="InterPro" id="IPR030374">
    <property type="entry name" value="PABS"/>
</dbReference>